<protein>
    <recommendedName>
        <fullName evidence="4">ER-bound oxygenase mpaB/mpaB'/Rubber oxygenase catalytic domain-containing protein</fullName>
    </recommendedName>
</protein>
<sequence length="202" mass="24089">MALTQFGFMGFVVWKTKFVGIYGAKRRELEAFIHIWRVIGNIMGVEDRFNICRESVEETREICNELVERVFKPYMLKKHQDFYDMSNALLSGMWCMMPLFIHKPFIHIIATVIVKSSSQNVKSINNNDTRIVKSTVYQIPDFKLKNWEKIYAQVVVGFMRLFRFSAFRIFHQYVIYIALWLMEYFPFLAYYSFGRANSHIKI</sequence>
<dbReference type="PANTHER" id="PTHR37159:SF1">
    <property type="entry name" value="GH11867P"/>
    <property type="match status" value="1"/>
</dbReference>
<keyword evidence="1" id="KW-0472">Membrane</keyword>
<dbReference type="AlphaFoldDB" id="A0AAW1LG60"/>
<evidence type="ECO:0000256" key="1">
    <source>
        <dbReference type="SAM" id="Phobius"/>
    </source>
</evidence>
<dbReference type="PANTHER" id="PTHR37159">
    <property type="entry name" value="GH11867P"/>
    <property type="match status" value="1"/>
</dbReference>
<feature type="transmembrane region" description="Helical" evidence="1">
    <location>
        <begin position="173"/>
        <end position="193"/>
    </location>
</feature>
<proteinExistence type="predicted"/>
<dbReference type="EMBL" id="JASPKY010000119">
    <property type="protein sequence ID" value="KAK9732434.1"/>
    <property type="molecule type" value="Genomic_DNA"/>
</dbReference>
<name>A0AAW1LG60_POPJA</name>
<evidence type="ECO:0008006" key="4">
    <source>
        <dbReference type="Google" id="ProtNLM"/>
    </source>
</evidence>
<accession>A0AAW1LG60</accession>
<gene>
    <name evidence="2" type="ORF">QE152_g12880</name>
</gene>
<comment type="caution">
    <text evidence="2">The sequence shown here is derived from an EMBL/GenBank/DDBJ whole genome shotgun (WGS) entry which is preliminary data.</text>
</comment>
<evidence type="ECO:0000313" key="2">
    <source>
        <dbReference type="EMBL" id="KAK9732434.1"/>
    </source>
</evidence>
<keyword evidence="1" id="KW-0812">Transmembrane</keyword>
<keyword evidence="3" id="KW-1185">Reference proteome</keyword>
<reference evidence="2 3" key="1">
    <citation type="journal article" date="2024" name="BMC Genomics">
        <title>De novo assembly and annotation of Popillia japonica's genome with initial clues to its potential as an invasive pest.</title>
        <authorList>
            <person name="Cucini C."/>
            <person name="Boschi S."/>
            <person name="Funari R."/>
            <person name="Cardaioli E."/>
            <person name="Iannotti N."/>
            <person name="Marturano G."/>
            <person name="Paoli F."/>
            <person name="Bruttini M."/>
            <person name="Carapelli A."/>
            <person name="Frati F."/>
            <person name="Nardi F."/>
        </authorList>
    </citation>
    <scope>NUCLEOTIDE SEQUENCE [LARGE SCALE GENOMIC DNA]</scope>
    <source>
        <strain evidence="2">DMR45628</strain>
    </source>
</reference>
<keyword evidence="1" id="KW-1133">Transmembrane helix</keyword>
<dbReference type="Proteomes" id="UP001458880">
    <property type="component" value="Unassembled WGS sequence"/>
</dbReference>
<evidence type="ECO:0000313" key="3">
    <source>
        <dbReference type="Proteomes" id="UP001458880"/>
    </source>
</evidence>
<organism evidence="2 3">
    <name type="scientific">Popillia japonica</name>
    <name type="common">Japanese beetle</name>
    <dbReference type="NCBI Taxonomy" id="7064"/>
    <lineage>
        <taxon>Eukaryota</taxon>
        <taxon>Metazoa</taxon>
        <taxon>Ecdysozoa</taxon>
        <taxon>Arthropoda</taxon>
        <taxon>Hexapoda</taxon>
        <taxon>Insecta</taxon>
        <taxon>Pterygota</taxon>
        <taxon>Neoptera</taxon>
        <taxon>Endopterygota</taxon>
        <taxon>Coleoptera</taxon>
        <taxon>Polyphaga</taxon>
        <taxon>Scarabaeiformia</taxon>
        <taxon>Scarabaeidae</taxon>
        <taxon>Rutelinae</taxon>
        <taxon>Popillia</taxon>
    </lineage>
</organism>